<dbReference type="RefSeq" id="WP_221405319.1">
    <property type="nucleotide sequence ID" value="NZ_FOLE01000001.1"/>
</dbReference>
<keyword evidence="4" id="KW-1185">Reference proteome</keyword>
<feature type="signal peptide" evidence="1">
    <location>
        <begin position="1"/>
        <end position="29"/>
    </location>
</feature>
<accession>A0A1I1DU34</accession>
<dbReference type="AlphaFoldDB" id="A0A1I1DU34"/>
<sequence length="221" mass="24474">MINSYLYKISRVLVLAAASLLMAVVAAQAQHFEGKVIVGLNASQIDGDGLSGFNKPGAQLGVAAAFPFNDKFSVEPQLLFSQKGSKSSNDELDKGYPYIIFRTSYLELPVLVNYQISDAPELHLQGGLSFNYLLSASVDNGTNLGFVDVQDSFHKLDLCGQLGLEYRIASRWGLHIRHSYSLKNMNKNWLYIFPSNPNANIRSNAFNNTLSFSVRYLLNPN</sequence>
<dbReference type="EMBL" id="FOLE01000001">
    <property type="protein sequence ID" value="SFB76210.1"/>
    <property type="molecule type" value="Genomic_DNA"/>
</dbReference>
<feature type="domain" description="Outer membrane protein beta-barrel" evidence="2">
    <location>
        <begin position="29"/>
        <end position="185"/>
    </location>
</feature>
<evidence type="ECO:0000313" key="3">
    <source>
        <dbReference type="EMBL" id="SFB76210.1"/>
    </source>
</evidence>
<protein>
    <submittedName>
        <fullName evidence="3">Outer membrane protein W</fullName>
    </submittedName>
</protein>
<dbReference type="InterPro" id="IPR025665">
    <property type="entry name" value="Beta-barrel_OMP_2"/>
</dbReference>
<feature type="chain" id="PRO_5011435262" evidence="1">
    <location>
        <begin position="30"/>
        <end position="221"/>
    </location>
</feature>
<reference evidence="3 4" key="1">
    <citation type="submission" date="2016-10" db="EMBL/GenBank/DDBJ databases">
        <authorList>
            <person name="de Groot N.N."/>
        </authorList>
    </citation>
    <scope>NUCLEOTIDE SEQUENCE [LARGE SCALE GENOMIC DNA]</scope>
    <source>
        <strain evidence="3 4">DSM 6793</strain>
    </source>
</reference>
<dbReference type="SUPFAM" id="SSF56925">
    <property type="entry name" value="OMPA-like"/>
    <property type="match status" value="1"/>
</dbReference>
<organism evidence="3 4">
    <name type="scientific">Flexibacter flexilis DSM 6793</name>
    <dbReference type="NCBI Taxonomy" id="927664"/>
    <lineage>
        <taxon>Bacteria</taxon>
        <taxon>Pseudomonadati</taxon>
        <taxon>Bacteroidota</taxon>
        <taxon>Cytophagia</taxon>
        <taxon>Cytophagales</taxon>
        <taxon>Flexibacteraceae</taxon>
        <taxon>Flexibacter</taxon>
    </lineage>
</organism>
<dbReference type="Pfam" id="PF13568">
    <property type="entry name" value="OMP_b-brl_2"/>
    <property type="match status" value="1"/>
</dbReference>
<keyword evidence="1" id="KW-0732">Signal</keyword>
<proteinExistence type="predicted"/>
<evidence type="ECO:0000256" key="1">
    <source>
        <dbReference type="SAM" id="SignalP"/>
    </source>
</evidence>
<evidence type="ECO:0000313" key="4">
    <source>
        <dbReference type="Proteomes" id="UP000199514"/>
    </source>
</evidence>
<evidence type="ECO:0000259" key="2">
    <source>
        <dbReference type="Pfam" id="PF13568"/>
    </source>
</evidence>
<dbReference type="Proteomes" id="UP000199514">
    <property type="component" value="Unassembled WGS sequence"/>
</dbReference>
<dbReference type="InterPro" id="IPR011250">
    <property type="entry name" value="OMP/PagP_B-barrel"/>
</dbReference>
<dbReference type="Gene3D" id="2.40.160.20">
    <property type="match status" value="1"/>
</dbReference>
<dbReference type="STRING" id="927664.SAMN05421780_101337"/>
<name>A0A1I1DU34_9BACT</name>
<gene>
    <name evidence="3" type="ORF">SAMN05421780_101337</name>
</gene>